<evidence type="ECO:0000256" key="1">
    <source>
        <dbReference type="SAM" id="MobiDB-lite"/>
    </source>
</evidence>
<evidence type="ECO:0008006" key="4">
    <source>
        <dbReference type="Google" id="ProtNLM"/>
    </source>
</evidence>
<protein>
    <recommendedName>
        <fullName evidence="4">Endo-1,3(4)-beta-glucanase</fullName>
    </recommendedName>
</protein>
<feature type="compositionally biased region" description="Low complexity" evidence="1">
    <location>
        <begin position="375"/>
        <end position="393"/>
    </location>
</feature>
<feature type="compositionally biased region" description="Low complexity" evidence="1">
    <location>
        <begin position="10"/>
        <end position="26"/>
    </location>
</feature>
<dbReference type="EMBL" id="AOKY01000397">
    <property type="protein sequence ID" value="KDB21744.1"/>
    <property type="molecule type" value="Genomic_DNA"/>
</dbReference>
<feature type="compositionally biased region" description="Low complexity" evidence="1">
    <location>
        <begin position="295"/>
        <end position="309"/>
    </location>
</feature>
<evidence type="ECO:0000313" key="2">
    <source>
        <dbReference type="EMBL" id="KDB21744.1"/>
    </source>
</evidence>
<evidence type="ECO:0000313" key="3">
    <source>
        <dbReference type="Proteomes" id="UP000024533"/>
    </source>
</evidence>
<keyword evidence="3" id="KW-1185">Reference proteome</keyword>
<reference evidence="2 3" key="1">
    <citation type="submission" date="2014-02" db="EMBL/GenBank/DDBJ databases">
        <title>The Genome Sequence of Trichophyton interdigitale MR816.</title>
        <authorList>
            <consortium name="The Broad Institute Genomics Platform"/>
            <person name="Cuomo C.A."/>
            <person name="White T.C."/>
            <person name="Graser Y."/>
            <person name="Martinez-Rossi N."/>
            <person name="Heitman J."/>
            <person name="Young S.K."/>
            <person name="Zeng Q."/>
            <person name="Gargeya S."/>
            <person name="Abouelleil A."/>
            <person name="Alvarado L."/>
            <person name="Chapman S.B."/>
            <person name="Gainer-Dewar J."/>
            <person name="Goldberg J."/>
            <person name="Griggs A."/>
            <person name="Gujja S."/>
            <person name="Hansen M."/>
            <person name="Howarth C."/>
            <person name="Imamovic A."/>
            <person name="Larimer J."/>
            <person name="Martinez D."/>
            <person name="Murphy C."/>
            <person name="Pearson M.D."/>
            <person name="Persinoti G."/>
            <person name="Poon T."/>
            <person name="Priest M."/>
            <person name="Roberts A.D."/>
            <person name="Saif S."/>
            <person name="Shea T.D."/>
            <person name="Sykes S.N."/>
            <person name="Wortman J."/>
            <person name="Nusbaum C."/>
            <person name="Birren B."/>
        </authorList>
    </citation>
    <scope>NUCLEOTIDE SEQUENCE [LARGE SCALE GENOMIC DNA]</scope>
    <source>
        <strain evidence="2 3">MR816</strain>
    </source>
</reference>
<comment type="caution">
    <text evidence="2">The sequence shown here is derived from an EMBL/GenBank/DDBJ whole genome shotgun (WGS) entry which is preliminary data.</text>
</comment>
<feature type="region of interest" description="Disordered" evidence="1">
    <location>
        <begin position="247"/>
        <end position="393"/>
    </location>
</feature>
<gene>
    <name evidence="2" type="ORF">H109_06347</name>
</gene>
<dbReference type="OrthoDB" id="4204700at2759"/>
<proteinExistence type="predicted"/>
<dbReference type="AlphaFoldDB" id="A0A059J1W3"/>
<organism evidence="2 3">
    <name type="scientific">Trichophyton interdigitale (strain MR816)</name>
    <dbReference type="NCBI Taxonomy" id="1215338"/>
    <lineage>
        <taxon>Eukaryota</taxon>
        <taxon>Fungi</taxon>
        <taxon>Dikarya</taxon>
        <taxon>Ascomycota</taxon>
        <taxon>Pezizomycotina</taxon>
        <taxon>Eurotiomycetes</taxon>
        <taxon>Eurotiomycetidae</taxon>
        <taxon>Onygenales</taxon>
        <taxon>Arthrodermataceae</taxon>
        <taxon>Trichophyton</taxon>
    </lineage>
</organism>
<name>A0A059J1W3_TRIIM</name>
<dbReference type="HOGENOM" id="CLU_694390_0_0_1"/>
<feature type="compositionally biased region" description="Polar residues" evidence="1">
    <location>
        <begin position="318"/>
        <end position="335"/>
    </location>
</feature>
<feature type="region of interest" description="Disordered" evidence="1">
    <location>
        <begin position="1"/>
        <end position="26"/>
    </location>
</feature>
<sequence>MVLDPQQTGFSDDSPPSDSDSYFSSSAYSEGGQLSRFAKYPTRVELPPFSLIKRIFYWTEANYQRSISRLIEDRLDFTRVIINRFPTQEETDALVSQASSMQNMPCYGGVAGLAVGSFIAKSKNAAEEAATRKTAGEHFTPNHNRPLFKLNPGELKGRFIRASFILPIFGFIGLVIGEVVGETYSKISIATDPRLARLREEVAQSDQQEVMARIRRHNAERLAAARRQRNNVHPAPQPQRAEYYAANDTSPTNTYGQQGATESSYYQGQPDVQTGYSNQSAMGDSKILREAYRQGETSEYSPSSSYSGTNDYSRDWRQQQTYSPARDSSTSSTEGKSFWDDDASPVSSEFTSATDPSSSPTPRSGSAWARIRQQSMGDSSANSGNNNTSSSGW</sequence>
<feature type="compositionally biased region" description="Polar residues" evidence="1">
    <location>
        <begin position="247"/>
        <end position="282"/>
    </location>
</feature>
<dbReference type="STRING" id="1215338.A0A059J1W3"/>
<dbReference type="Proteomes" id="UP000024533">
    <property type="component" value="Unassembled WGS sequence"/>
</dbReference>
<dbReference type="OMA" id="ERVENHY"/>
<feature type="compositionally biased region" description="Low complexity" evidence="1">
    <location>
        <begin position="351"/>
        <end position="366"/>
    </location>
</feature>
<accession>A0A059J1W3</accession>